<evidence type="ECO:0000313" key="10">
    <source>
        <dbReference type="Proteomes" id="UP000824101"/>
    </source>
</evidence>
<comment type="catalytic activity">
    <reaction evidence="1">
        <text>ATP + protein L-histidine = ADP + protein N-phospho-L-histidine.</text>
        <dbReference type="EC" id="2.7.13.3"/>
    </reaction>
</comment>
<keyword evidence="7" id="KW-0812">Transmembrane</keyword>
<dbReference type="CDD" id="cd00082">
    <property type="entry name" value="HisKA"/>
    <property type="match status" value="1"/>
</dbReference>
<dbReference type="InterPro" id="IPR003594">
    <property type="entry name" value="HATPase_dom"/>
</dbReference>
<dbReference type="Proteomes" id="UP000824101">
    <property type="component" value="Unassembled WGS sequence"/>
</dbReference>
<dbReference type="InterPro" id="IPR036890">
    <property type="entry name" value="HATPase_C_sf"/>
</dbReference>
<dbReference type="SUPFAM" id="SSF47384">
    <property type="entry name" value="Homodimeric domain of signal transducing histidine kinase"/>
    <property type="match status" value="1"/>
</dbReference>
<dbReference type="InterPro" id="IPR036097">
    <property type="entry name" value="HisK_dim/P_sf"/>
</dbReference>
<gene>
    <name evidence="9" type="ORF">IAA17_04425</name>
</gene>
<evidence type="ECO:0000256" key="6">
    <source>
        <dbReference type="ARBA" id="ARBA00023012"/>
    </source>
</evidence>
<dbReference type="PANTHER" id="PTHR42878">
    <property type="entry name" value="TWO-COMPONENT HISTIDINE KINASE"/>
    <property type="match status" value="1"/>
</dbReference>
<name>A0A9D2K557_9FIRM</name>
<dbReference type="GO" id="GO:0007234">
    <property type="term" value="P:osmosensory signaling via phosphorelay pathway"/>
    <property type="evidence" value="ECO:0007669"/>
    <property type="project" value="TreeGrafter"/>
</dbReference>
<keyword evidence="6" id="KW-0902">Two-component regulatory system</keyword>
<evidence type="ECO:0000256" key="7">
    <source>
        <dbReference type="SAM" id="Phobius"/>
    </source>
</evidence>
<keyword evidence="5 9" id="KW-0418">Kinase</keyword>
<keyword evidence="7" id="KW-0472">Membrane</keyword>
<dbReference type="Gene3D" id="3.30.565.10">
    <property type="entry name" value="Histidine kinase-like ATPase, C-terminal domain"/>
    <property type="match status" value="1"/>
</dbReference>
<dbReference type="SUPFAM" id="SSF55874">
    <property type="entry name" value="ATPase domain of HSP90 chaperone/DNA topoisomerase II/histidine kinase"/>
    <property type="match status" value="1"/>
</dbReference>
<keyword evidence="4" id="KW-0808">Transferase</keyword>
<dbReference type="GO" id="GO:0030295">
    <property type="term" value="F:protein kinase activator activity"/>
    <property type="evidence" value="ECO:0007669"/>
    <property type="project" value="TreeGrafter"/>
</dbReference>
<dbReference type="Pfam" id="PF00512">
    <property type="entry name" value="HisKA"/>
    <property type="match status" value="1"/>
</dbReference>
<feature type="transmembrane region" description="Helical" evidence="7">
    <location>
        <begin position="152"/>
        <end position="177"/>
    </location>
</feature>
<sequence length="447" mass="49580">MKIYAKYICTATVAAILFLGIQAGLVAGVTLWLEAGGESAGSMAVRKAAEALTVDEQGIPVNGEEIGQIVREEGASFALLLDQDGRLLWSFQAPENLKKDYSAGEIGGFSKWYLDGYPVFVWNCDHRLLVLAYPKDSLWKDNITMSMRGMEAYLLLCILEFAFLAAAALGLILWTGFRAYRRMRLMVTSVETLSGGGEVHLPERGDFKEEAVSLNRTSRLLASQREALKKRDEARAEWIRGVSHDIRTPLALIMGYGELLEERESLDPDSRSKAAIIKNQSLRIRRLIEDLNLTTKLEYEMQPLRKTCLSPAALLRQAAVQCMEGWPEREERITLDISPEAERFRMMGDEDLLLRAFFNIMENSFRHGGKDCLVRASAGEDGKLVLVFLDSGPGISEEVRRFINEGIPAAVHVMGLKVVKQIVTAHGGTLNLGAKEEGVTMVLPAGK</sequence>
<dbReference type="PANTHER" id="PTHR42878:SF13">
    <property type="entry name" value="HISTIDINE KINASE"/>
    <property type="match status" value="1"/>
</dbReference>
<dbReference type="SMART" id="SM00388">
    <property type="entry name" value="HisKA"/>
    <property type="match status" value="1"/>
</dbReference>
<dbReference type="EMBL" id="DXBC01000066">
    <property type="protein sequence ID" value="HIZ79011.1"/>
    <property type="molecule type" value="Genomic_DNA"/>
</dbReference>
<dbReference type="Pfam" id="PF02518">
    <property type="entry name" value="HATPase_c"/>
    <property type="match status" value="1"/>
</dbReference>
<keyword evidence="7" id="KW-1133">Transmembrane helix</keyword>
<dbReference type="Gene3D" id="1.10.287.130">
    <property type="match status" value="1"/>
</dbReference>
<feature type="domain" description="Histidine kinase" evidence="8">
    <location>
        <begin position="241"/>
        <end position="447"/>
    </location>
</feature>
<dbReference type="InterPro" id="IPR003661">
    <property type="entry name" value="HisK_dim/P_dom"/>
</dbReference>
<dbReference type="EC" id="2.7.13.3" evidence="3"/>
<evidence type="ECO:0000313" key="9">
    <source>
        <dbReference type="EMBL" id="HIZ79011.1"/>
    </source>
</evidence>
<dbReference type="GO" id="GO:0000156">
    <property type="term" value="F:phosphorelay response regulator activity"/>
    <property type="evidence" value="ECO:0007669"/>
    <property type="project" value="TreeGrafter"/>
</dbReference>
<evidence type="ECO:0000256" key="2">
    <source>
        <dbReference type="ARBA" id="ARBA00004370"/>
    </source>
</evidence>
<evidence type="ECO:0000259" key="8">
    <source>
        <dbReference type="PROSITE" id="PS50109"/>
    </source>
</evidence>
<dbReference type="AlphaFoldDB" id="A0A9D2K557"/>
<proteinExistence type="predicted"/>
<dbReference type="PROSITE" id="PS50109">
    <property type="entry name" value="HIS_KIN"/>
    <property type="match status" value="1"/>
</dbReference>
<reference evidence="9" key="2">
    <citation type="submission" date="2021-04" db="EMBL/GenBank/DDBJ databases">
        <authorList>
            <person name="Gilroy R."/>
        </authorList>
    </citation>
    <scope>NUCLEOTIDE SEQUENCE</scope>
    <source>
        <strain evidence="9">ChiBcec1-1093</strain>
    </source>
</reference>
<dbReference type="InterPro" id="IPR005467">
    <property type="entry name" value="His_kinase_dom"/>
</dbReference>
<reference evidence="9" key="1">
    <citation type="journal article" date="2021" name="PeerJ">
        <title>Extensive microbial diversity within the chicken gut microbiome revealed by metagenomics and culture.</title>
        <authorList>
            <person name="Gilroy R."/>
            <person name="Ravi A."/>
            <person name="Getino M."/>
            <person name="Pursley I."/>
            <person name="Horton D.L."/>
            <person name="Alikhan N.F."/>
            <person name="Baker D."/>
            <person name="Gharbi K."/>
            <person name="Hall N."/>
            <person name="Watson M."/>
            <person name="Adriaenssens E.M."/>
            <person name="Foster-Nyarko E."/>
            <person name="Jarju S."/>
            <person name="Secka A."/>
            <person name="Antonio M."/>
            <person name="Oren A."/>
            <person name="Chaudhuri R.R."/>
            <person name="La Ragione R."/>
            <person name="Hildebrand F."/>
            <person name="Pallen M.J."/>
        </authorList>
    </citation>
    <scope>NUCLEOTIDE SEQUENCE</scope>
    <source>
        <strain evidence="9">ChiBcec1-1093</strain>
    </source>
</reference>
<comment type="caution">
    <text evidence="9">The sequence shown here is derived from an EMBL/GenBank/DDBJ whole genome shotgun (WGS) entry which is preliminary data.</text>
</comment>
<dbReference type="SMART" id="SM00387">
    <property type="entry name" value="HATPase_c"/>
    <property type="match status" value="1"/>
</dbReference>
<evidence type="ECO:0000256" key="3">
    <source>
        <dbReference type="ARBA" id="ARBA00012438"/>
    </source>
</evidence>
<feature type="transmembrane region" description="Helical" evidence="7">
    <location>
        <begin position="7"/>
        <end position="33"/>
    </location>
</feature>
<dbReference type="InterPro" id="IPR050351">
    <property type="entry name" value="BphY/WalK/GraS-like"/>
</dbReference>
<evidence type="ECO:0000256" key="5">
    <source>
        <dbReference type="ARBA" id="ARBA00022777"/>
    </source>
</evidence>
<protein>
    <recommendedName>
        <fullName evidence="3">histidine kinase</fullName>
        <ecNumber evidence="3">2.7.13.3</ecNumber>
    </recommendedName>
</protein>
<evidence type="ECO:0000256" key="1">
    <source>
        <dbReference type="ARBA" id="ARBA00000085"/>
    </source>
</evidence>
<accession>A0A9D2K557</accession>
<comment type="subcellular location">
    <subcellularLocation>
        <location evidence="2">Membrane</location>
    </subcellularLocation>
</comment>
<dbReference type="GO" id="GO:0000155">
    <property type="term" value="F:phosphorelay sensor kinase activity"/>
    <property type="evidence" value="ECO:0007669"/>
    <property type="project" value="InterPro"/>
</dbReference>
<organism evidence="9 10">
    <name type="scientific">Candidatus Lachnoclostridium stercorigallinarum</name>
    <dbReference type="NCBI Taxonomy" id="2838634"/>
    <lineage>
        <taxon>Bacteria</taxon>
        <taxon>Bacillati</taxon>
        <taxon>Bacillota</taxon>
        <taxon>Clostridia</taxon>
        <taxon>Lachnospirales</taxon>
        <taxon>Lachnospiraceae</taxon>
    </lineage>
</organism>
<evidence type="ECO:0000256" key="4">
    <source>
        <dbReference type="ARBA" id="ARBA00022679"/>
    </source>
</evidence>